<keyword evidence="5" id="KW-0539">Nucleus</keyword>
<comment type="similarity">
    <text evidence="2">Belongs to the SNU66/SART1 family.</text>
</comment>
<reference evidence="8 9" key="1">
    <citation type="journal article" date="2018" name="Nat. Ecol. Evol.">
        <title>Pezizomycetes genomes reveal the molecular basis of ectomycorrhizal truffle lifestyle.</title>
        <authorList>
            <person name="Murat C."/>
            <person name="Payen T."/>
            <person name="Noel B."/>
            <person name="Kuo A."/>
            <person name="Morin E."/>
            <person name="Chen J."/>
            <person name="Kohler A."/>
            <person name="Krizsan K."/>
            <person name="Balestrini R."/>
            <person name="Da Silva C."/>
            <person name="Montanini B."/>
            <person name="Hainaut M."/>
            <person name="Levati E."/>
            <person name="Barry K.W."/>
            <person name="Belfiori B."/>
            <person name="Cichocki N."/>
            <person name="Clum A."/>
            <person name="Dockter R.B."/>
            <person name="Fauchery L."/>
            <person name="Guy J."/>
            <person name="Iotti M."/>
            <person name="Le Tacon F."/>
            <person name="Lindquist E.A."/>
            <person name="Lipzen A."/>
            <person name="Malagnac F."/>
            <person name="Mello A."/>
            <person name="Molinier V."/>
            <person name="Miyauchi S."/>
            <person name="Poulain J."/>
            <person name="Riccioni C."/>
            <person name="Rubini A."/>
            <person name="Sitrit Y."/>
            <person name="Splivallo R."/>
            <person name="Traeger S."/>
            <person name="Wang M."/>
            <person name="Zifcakova L."/>
            <person name="Wipf D."/>
            <person name="Zambonelli A."/>
            <person name="Paolocci F."/>
            <person name="Nowrousian M."/>
            <person name="Ottonello S."/>
            <person name="Baldrian P."/>
            <person name="Spatafora J.W."/>
            <person name="Henrissat B."/>
            <person name="Nagy L.G."/>
            <person name="Aury J.M."/>
            <person name="Wincker P."/>
            <person name="Grigoriev I.V."/>
            <person name="Bonfante P."/>
            <person name="Martin F.M."/>
        </authorList>
    </citation>
    <scope>NUCLEOTIDE SEQUENCE [LARGE SCALE GENOMIC DNA]</scope>
    <source>
        <strain evidence="8 9">CCBAS932</strain>
    </source>
</reference>
<evidence type="ECO:0000256" key="3">
    <source>
        <dbReference type="ARBA" id="ARBA00022664"/>
    </source>
</evidence>
<feature type="region of interest" description="Disordered" evidence="7">
    <location>
        <begin position="283"/>
        <end position="340"/>
    </location>
</feature>
<name>A0A3N4KIW7_9PEZI</name>
<gene>
    <name evidence="8" type="ORF">P167DRAFT_490948</name>
</gene>
<dbReference type="GO" id="GO:0046540">
    <property type="term" value="C:U4/U6 x U5 tri-snRNP complex"/>
    <property type="evidence" value="ECO:0007669"/>
    <property type="project" value="InterPro"/>
</dbReference>
<feature type="compositionally biased region" description="Low complexity" evidence="7">
    <location>
        <begin position="635"/>
        <end position="650"/>
    </location>
</feature>
<keyword evidence="6" id="KW-0175">Coiled coil</keyword>
<evidence type="ECO:0000256" key="6">
    <source>
        <dbReference type="SAM" id="Coils"/>
    </source>
</evidence>
<feature type="compositionally biased region" description="Basic and acidic residues" evidence="7">
    <location>
        <begin position="442"/>
        <end position="452"/>
    </location>
</feature>
<dbReference type="PANTHER" id="PTHR14152">
    <property type="entry name" value="SQUAMOUS CELL CARCINOMA ANTIGEN RECOGNISED BY CYTOTOXIC T LYMPHOCYTES"/>
    <property type="match status" value="1"/>
</dbReference>
<feature type="region of interest" description="Disordered" evidence="7">
    <location>
        <begin position="419"/>
        <end position="455"/>
    </location>
</feature>
<dbReference type="STRING" id="1392247.A0A3N4KIW7"/>
<dbReference type="Pfam" id="PF03343">
    <property type="entry name" value="SART-1"/>
    <property type="match status" value="1"/>
</dbReference>
<feature type="region of interest" description="Disordered" evidence="7">
    <location>
        <begin position="18"/>
        <end position="50"/>
    </location>
</feature>
<dbReference type="AlphaFoldDB" id="A0A3N4KIW7"/>
<evidence type="ECO:0000256" key="2">
    <source>
        <dbReference type="ARBA" id="ARBA00006076"/>
    </source>
</evidence>
<feature type="region of interest" description="Disordered" evidence="7">
    <location>
        <begin position="535"/>
        <end position="560"/>
    </location>
</feature>
<keyword evidence="9" id="KW-1185">Reference proteome</keyword>
<feature type="compositionally biased region" description="Basic residues" evidence="7">
    <location>
        <begin position="288"/>
        <end position="300"/>
    </location>
</feature>
<dbReference type="Pfam" id="PF19252">
    <property type="entry name" value="HIND"/>
    <property type="match status" value="1"/>
</dbReference>
<sequence length="661" mass="74975">MEESLSLEETNKLRISLGLKPLKADPPSTNTTASATDTTPIFDNSTESQDRRAIDNWKTHQSVLEADSARRARAEGIKKARDAAKRFVVLEGKGLGEADENEEDTTTWVRKMKKRQKKLAEKMAKEKEEELERLARETKDYTAEDLKGVRVGHDLEELVIGEEGMVLTLKDSTIGDEEEDGDELISTTLAERERLKERLELKKKKPVYNPHEAANGETSILAQYDEEIDGKKKKRFVLDGSGNTEDLSDVHRKEIAEKLKAKPITLDIPRVDVEPEIMPDYADPATIKIRKPKKKKSTRKKSGDVEDSLAPPPTIKEEESEADGETMEVDNKPNHKPKRTYEDVSFIDDDDLQSSLAMQRKMVLKKRKILKPDDLARQLREESNIEDTQMKGEDDDGVGLVIDETTEFVAALRAPVIPERRKSRSAPLTTPAASAMENSPEPEGHDGDIKMEDGEEDQKDLGLIAPAPPEISSTGLDEEMTISRGVGATLAMLNQRGLLKRDEEADNKINLLRDREKFRIEKKIRELEAEEKAKQQRLRDRQSGKFDRMSAREREEHARWENRQRDLQEAREMAQRFKEYKPDVNLSYKDEFGRDMTQKEAFKHLSHQFHGKGSGKAKTEKRLKKIEDEKKREAASSLNSTSATAVQSAAKKSKQAGVRLM</sequence>
<protein>
    <submittedName>
        <fullName evidence="8">SART-1 protein</fullName>
    </submittedName>
</protein>
<dbReference type="PANTHER" id="PTHR14152:SF5">
    <property type="entry name" value="U4_U6.U5 TRI-SNRNP-ASSOCIATED PROTEIN 1"/>
    <property type="match status" value="1"/>
</dbReference>
<evidence type="ECO:0000256" key="4">
    <source>
        <dbReference type="ARBA" id="ARBA00023187"/>
    </source>
</evidence>
<dbReference type="OrthoDB" id="5583at2759"/>
<dbReference type="InterPro" id="IPR045347">
    <property type="entry name" value="HIND"/>
</dbReference>
<keyword evidence="3" id="KW-0507">mRNA processing</keyword>
<feature type="compositionally biased region" description="Acidic residues" evidence="7">
    <location>
        <begin position="318"/>
        <end position="328"/>
    </location>
</feature>
<feature type="region of interest" description="Disordered" evidence="7">
    <location>
        <begin position="627"/>
        <end position="661"/>
    </location>
</feature>
<evidence type="ECO:0000256" key="7">
    <source>
        <dbReference type="SAM" id="MobiDB-lite"/>
    </source>
</evidence>
<keyword evidence="4" id="KW-0508">mRNA splicing</keyword>
<proteinExistence type="inferred from homology"/>
<dbReference type="GO" id="GO:0045292">
    <property type="term" value="P:mRNA cis splicing, via spliceosome"/>
    <property type="evidence" value="ECO:0007669"/>
    <property type="project" value="TreeGrafter"/>
</dbReference>
<organism evidence="8 9">
    <name type="scientific">Morchella conica CCBAS932</name>
    <dbReference type="NCBI Taxonomy" id="1392247"/>
    <lineage>
        <taxon>Eukaryota</taxon>
        <taxon>Fungi</taxon>
        <taxon>Dikarya</taxon>
        <taxon>Ascomycota</taxon>
        <taxon>Pezizomycotina</taxon>
        <taxon>Pezizomycetes</taxon>
        <taxon>Pezizales</taxon>
        <taxon>Morchellaceae</taxon>
        <taxon>Morchella</taxon>
    </lineage>
</organism>
<accession>A0A3N4KIW7</accession>
<evidence type="ECO:0000313" key="9">
    <source>
        <dbReference type="Proteomes" id="UP000277580"/>
    </source>
</evidence>
<dbReference type="EMBL" id="ML119143">
    <property type="protein sequence ID" value="RPB10460.1"/>
    <property type="molecule type" value="Genomic_DNA"/>
</dbReference>
<dbReference type="GO" id="GO:0000481">
    <property type="term" value="P:maturation of 5S rRNA"/>
    <property type="evidence" value="ECO:0007669"/>
    <property type="project" value="TreeGrafter"/>
</dbReference>
<feature type="coiled-coil region" evidence="6">
    <location>
        <begin position="109"/>
        <end position="144"/>
    </location>
</feature>
<evidence type="ECO:0000313" key="8">
    <source>
        <dbReference type="EMBL" id="RPB10460.1"/>
    </source>
</evidence>
<dbReference type="InterPro" id="IPR005011">
    <property type="entry name" value="SNU66/SART1"/>
</dbReference>
<dbReference type="FunCoup" id="A0A3N4KIW7">
    <property type="interactions" value="810"/>
</dbReference>
<evidence type="ECO:0000256" key="5">
    <source>
        <dbReference type="ARBA" id="ARBA00023242"/>
    </source>
</evidence>
<comment type="subcellular location">
    <subcellularLocation>
        <location evidence="1">Nucleus</location>
    </subcellularLocation>
</comment>
<feature type="compositionally biased region" description="Low complexity" evidence="7">
    <location>
        <begin position="25"/>
        <end position="40"/>
    </location>
</feature>
<evidence type="ECO:0000256" key="1">
    <source>
        <dbReference type="ARBA" id="ARBA00004123"/>
    </source>
</evidence>
<dbReference type="Proteomes" id="UP000277580">
    <property type="component" value="Unassembled WGS sequence"/>
</dbReference>
<dbReference type="InParanoid" id="A0A3N4KIW7"/>